<dbReference type="STRING" id="215250.A0A316YHW8"/>
<dbReference type="AlphaFoldDB" id="A0A316YHW8"/>
<keyword evidence="2" id="KW-0813">Transport</keyword>
<feature type="transmembrane region" description="Helical" evidence="7">
    <location>
        <begin position="232"/>
        <end position="250"/>
    </location>
</feature>
<dbReference type="InterPro" id="IPR036259">
    <property type="entry name" value="MFS_trans_sf"/>
</dbReference>
<dbReference type="OrthoDB" id="10021397at2759"/>
<dbReference type="InParanoid" id="A0A316YHW8"/>
<gene>
    <name evidence="9" type="ORF">FA10DRAFT_303690</name>
</gene>
<dbReference type="Pfam" id="PF07690">
    <property type="entry name" value="MFS_1"/>
    <property type="match status" value="1"/>
</dbReference>
<name>A0A316YHW8_9BASI</name>
<feature type="transmembrane region" description="Helical" evidence="7">
    <location>
        <begin position="432"/>
        <end position="453"/>
    </location>
</feature>
<feature type="transmembrane region" description="Helical" evidence="7">
    <location>
        <begin position="198"/>
        <end position="220"/>
    </location>
</feature>
<keyword evidence="5 7" id="KW-0472">Membrane</keyword>
<proteinExistence type="predicted"/>
<feature type="transmembrane region" description="Helical" evidence="7">
    <location>
        <begin position="165"/>
        <end position="186"/>
    </location>
</feature>
<evidence type="ECO:0000256" key="3">
    <source>
        <dbReference type="ARBA" id="ARBA00022692"/>
    </source>
</evidence>
<keyword evidence="3 7" id="KW-0812">Transmembrane</keyword>
<dbReference type="GO" id="GO:0005886">
    <property type="term" value="C:plasma membrane"/>
    <property type="evidence" value="ECO:0007669"/>
    <property type="project" value="TreeGrafter"/>
</dbReference>
<feature type="transmembrane region" description="Helical" evidence="7">
    <location>
        <begin position="270"/>
        <end position="290"/>
    </location>
</feature>
<dbReference type="Proteomes" id="UP000245768">
    <property type="component" value="Unassembled WGS sequence"/>
</dbReference>
<sequence length="609" mass="65440">MARSNLIALASFRSQRGRRPVELPSSNNSSTILLTGGTRSEGANAKQSTPVGVINSDSNNEPSHGRLLPLGRFLLVYACLSLAVLLTALDQTVVACILPNISAEFGARDAPWIGTAYLLTQTTFSPLYGRLSDVFGRKILFLAAQAIFLVGTLLCALAPTSIVLILGRAIAGIGGAGLFSMVHICISDVVTLRKRGTYHGILSAINGAGSAIGPLVGSTFASTGKSGWRLAFYFQLPIVGIAGICTAIFLPQIGNADIRKLPNKLKALDYGGMFLFLAGSICFCLSLNFFVPPSVPFTSAKVLAPFLLSIALLTAFGFYESKIAKEPIVPMKIFRNMSVDLVFVLNFSFGYVFYGSLYYVPQFFQAVANESAFKSSLSLMPMVVMSILFSWASGLATSILGAYKWSLTIAFTLQLMGSALLVVFFTPTVAQATSIGVLVVLGIGFGCQMQNTLVACQSATRQKEVAMATGVRNFFRNIGGVVSLSISGAILHGSLPRRLDKAVGSSISDDVLDHIQNDPLAIYTLPDELTRFVPAIVDVYADVFRIIFLVFVPLSALAFVVVIVLPEYSLDRAHDGEPQKRLHSSTNPVYLWRLCWSGQAGPAIDYRLE</sequence>
<evidence type="ECO:0000256" key="2">
    <source>
        <dbReference type="ARBA" id="ARBA00022448"/>
    </source>
</evidence>
<dbReference type="Gene3D" id="1.20.1250.20">
    <property type="entry name" value="MFS general substrate transporter like domains"/>
    <property type="match status" value="1"/>
</dbReference>
<dbReference type="GO" id="GO:0012505">
    <property type="term" value="C:endomembrane system"/>
    <property type="evidence" value="ECO:0007669"/>
    <property type="project" value="UniProtKB-SubCell"/>
</dbReference>
<reference evidence="9 10" key="1">
    <citation type="journal article" date="2018" name="Mol. Biol. Evol.">
        <title>Broad Genomic Sampling Reveals a Smut Pathogenic Ancestry of the Fungal Clade Ustilaginomycotina.</title>
        <authorList>
            <person name="Kijpornyongpan T."/>
            <person name="Mondo S.J."/>
            <person name="Barry K."/>
            <person name="Sandor L."/>
            <person name="Lee J."/>
            <person name="Lipzen A."/>
            <person name="Pangilinan J."/>
            <person name="LaButti K."/>
            <person name="Hainaut M."/>
            <person name="Henrissat B."/>
            <person name="Grigoriev I.V."/>
            <person name="Spatafora J.W."/>
            <person name="Aime M.C."/>
        </authorList>
    </citation>
    <scope>NUCLEOTIDE SEQUENCE [LARGE SCALE GENOMIC DNA]</scope>
    <source>
        <strain evidence="9 10">MCA 4198</strain>
    </source>
</reference>
<dbReference type="PANTHER" id="PTHR23501:SF191">
    <property type="entry name" value="VACUOLAR BASIC AMINO ACID TRANSPORTER 4"/>
    <property type="match status" value="1"/>
</dbReference>
<feature type="transmembrane region" description="Helical" evidence="7">
    <location>
        <begin position="139"/>
        <end position="159"/>
    </location>
</feature>
<feature type="compositionally biased region" description="Polar residues" evidence="6">
    <location>
        <begin position="45"/>
        <end position="61"/>
    </location>
</feature>
<evidence type="ECO:0000256" key="7">
    <source>
        <dbReference type="SAM" id="Phobius"/>
    </source>
</evidence>
<comment type="subcellular location">
    <subcellularLocation>
        <location evidence="1">Endomembrane system</location>
        <topology evidence="1">Multi-pass membrane protein</topology>
    </subcellularLocation>
</comment>
<feature type="domain" description="Major facilitator superfamily (MFS) profile" evidence="8">
    <location>
        <begin position="76"/>
        <end position="570"/>
    </location>
</feature>
<evidence type="ECO:0000256" key="5">
    <source>
        <dbReference type="ARBA" id="ARBA00023136"/>
    </source>
</evidence>
<dbReference type="EMBL" id="KZ819638">
    <property type="protein sequence ID" value="PWN88761.1"/>
    <property type="molecule type" value="Genomic_DNA"/>
</dbReference>
<feature type="transmembrane region" description="Helical" evidence="7">
    <location>
        <begin position="474"/>
        <end position="495"/>
    </location>
</feature>
<evidence type="ECO:0000313" key="10">
    <source>
        <dbReference type="Proteomes" id="UP000245768"/>
    </source>
</evidence>
<keyword evidence="4 7" id="KW-1133">Transmembrane helix</keyword>
<dbReference type="RefSeq" id="XP_025375959.1">
    <property type="nucleotide sequence ID" value="XM_025525271.1"/>
</dbReference>
<dbReference type="CDD" id="cd17502">
    <property type="entry name" value="MFS_Azr1_MDR_like"/>
    <property type="match status" value="1"/>
</dbReference>
<dbReference type="GeneID" id="37047187"/>
<organism evidence="9 10">
    <name type="scientific">Acaromyces ingoldii</name>
    <dbReference type="NCBI Taxonomy" id="215250"/>
    <lineage>
        <taxon>Eukaryota</taxon>
        <taxon>Fungi</taxon>
        <taxon>Dikarya</taxon>
        <taxon>Basidiomycota</taxon>
        <taxon>Ustilaginomycotina</taxon>
        <taxon>Exobasidiomycetes</taxon>
        <taxon>Exobasidiales</taxon>
        <taxon>Cryptobasidiaceae</taxon>
        <taxon>Acaromyces</taxon>
    </lineage>
</organism>
<protein>
    <submittedName>
        <fullName evidence="9">MFS general substrate transporter</fullName>
    </submittedName>
</protein>
<feature type="transmembrane region" description="Helical" evidence="7">
    <location>
        <begin position="407"/>
        <end position="426"/>
    </location>
</feature>
<keyword evidence="10" id="KW-1185">Reference proteome</keyword>
<dbReference type="InterPro" id="IPR020846">
    <property type="entry name" value="MFS_dom"/>
</dbReference>
<evidence type="ECO:0000259" key="8">
    <source>
        <dbReference type="PROSITE" id="PS50850"/>
    </source>
</evidence>
<feature type="transmembrane region" description="Helical" evidence="7">
    <location>
        <begin position="302"/>
        <end position="319"/>
    </location>
</feature>
<feature type="transmembrane region" description="Helical" evidence="7">
    <location>
        <begin position="379"/>
        <end position="400"/>
    </location>
</feature>
<dbReference type="GO" id="GO:0022857">
    <property type="term" value="F:transmembrane transporter activity"/>
    <property type="evidence" value="ECO:0007669"/>
    <property type="project" value="InterPro"/>
</dbReference>
<dbReference type="Gene3D" id="1.20.1720.10">
    <property type="entry name" value="Multidrug resistance protein D"/>
    <property type="match status" value="1"/>
</dbReference>
<accession>A0A316YHW8</accession>
<feature type="transmembrane region" description="Helical" evidence="7">
    <location>
        <begin position="339"/>
        <end position="359"/>
    </location>
</feature>
<dbReference type="PANTHER" id="PTHR23501">
    <property type="entry name" value="MAJOR FACILITATOR SUPERFAMILY"/>
    <property type="match status" value="1"/>
</dbReference>
<feature type="transmembrane region" description="Helical" evidence="7">
    <location>
        <begin position="543"/>
        <end position="565"/>
    </location>
</feature>
<feature type="transmembrane region" description="Helical" evidence="7">
    <location>
        <begin position="74"/>
        <end position="98"/>
    </location>
</feature>
<evidence type="ECO:0000256" key="1">
    <source>
        <dbReference type="ARBA" id="ARBA00004127"/>
    </source>
</evidence>
<dbReference type="InterPro" id="IPR011701">
    <property type="entry name" value="MFS"/>
</dbReference>
<evidence type="ECO:0000313" key="9">
    <source>
        <dbReference type="EMBL" id="PWN88761.1"/>
    </source>
</evidence>
<dbReference type="PROSITE" id="PS50850">
    <property type="entry name" value="MFS"/>
    <property type="match status" value="1"/>
</dbReference>
<feature type="region of interest" description="Disordered" evidence="6">
    <location>
        <begin position="34"/>
        <end position="61"/>
    </location>
</feature>
<dbReference type="SUPFAM" id="SSF103473">
    <property type="entry name" value="MFS general substrate transporter"/>
    <property type="match status" value="1"/>
</dbReference>
<evidence type="ECO:0000256" key="6">
    <source>
        <dbReference type="SAM" id="MobiDB-lite"/>
    </source>
</evidence>
<evidence type="ECO:0000256" key="4">
    <source>
        <dbReference type="ARBA" id="ARBA00022989"/>
    </source>
</evidence>